<proteinExistence type="predicted"/>
<name>A0A1I7T184_9PELO</name>
<dbReference type="InterPro" id="IPR016024">
    <property type="entry name" value="ARM-type_fold"/>
</dbReference>
<keyword evidence="3" id="KW-1185">Reference proteome</keyword>
<dbReference type="Pfam" id="PF22928">
    <property type="entry name" value="INTS1_R4"/>
    <property type="match status" value="1"/>
</dbReference>
<feature type="domain" description="Integrator complex subunit 1 R4" evidence="2">
    <location>
        <begin position="61"/>
        <end position="141"/>
    </location>
</feature>
<evidence type="ECO:0000256" key="1">
    <source>
        <dbReference type="SAM" id="MobiDB-lite"/>
    </source>
</evidence>
<dbReference type="AlphaFoldDB" id="A0A1I7T184"/>
<protein>
    <submittedName>
        <fullName evidence="4">Adaptin_N domain-containing protein</fullName>
    </submittedName>
</protein>
<dbReference type="InterPro" id="IPR053965">
    <property type="entry name" value="INTS1_R4"/>
</dbReference>
<dbReference type="WBParaSite" id="Csp11.Scaffold459.g1436.t1">
    <property type="protein sequence ID" value="Csp11.Scaffold459.g1436.t1"/>
    <property type="gene ID" value="Csp11.Scaffold459.g1436"/>
</dbReference>
<dbReference type="Proteomes" id="UP000095282">
    <property type="component" value="Unplaced"/>
</dbReference>
<sequence>MNRAQNSQTMGDIDERIGRGGSQPRFLPMDQQPVNDPISKLIFDYERSKRVSDRDLVELIRKVERNNPERISKAPKFICQHLTHKSESVRKSAFTTCLAILNQPYSPRQMMLDAYRLSLCSSNFKIMQDALSFLPQFVDTCPEEANNLIKFGSIAYKRLPAPSTDVEMYLSKAFTKAIQ</sequence>
<evidence type="ECO:0000313" key="4">
    <source>
        <dbReference type="WBParaSite" id="Csp11.Scaffold459.g1436.t1"/>
    </source>
</evidence>
<accession>A0A1I7T184</accession>
<feature type="region of interest" description="Disordered" evidence="1">
    <location>
        <begin position="1"/>
        <end position="31"/>
    </location>
</feature>
<dbReference type="SUPFAM" id="SSF48371">
    <property type="entry name" value="ARM repeat"/>
    <property type="match status" value="1"/>
</dbReference>
<feature type="compositionally biased region" description="Polar residues" evidence="1">
    <location>
        <begin position="1"/>
        <end position="10"/>
    </location>
</feature>
<evidence type="ECO:0000313" key="3">
    <source>
        <dbReference type="Proteomes" id="UP000095282"/>
    </source>
</evidence>
<organism evidence="3 4">
    <name type="scientific">Caenorhabditis tropicalis</name>
    <dbReference type="NCBI Taxonomy" id="1561998"/>
    <lineage>
        <taxon>Eukaryota</taxon>
        <taxon>Metazoa</taxon>
        <taxon>Ecdysozoa</taxon>
        <taxon>Nematoda</taxon>
        <taxon>Chromadorea</taxon>
        <taxon>Rhabditida</taxon>
        <taxon>Rhabditina</taxon>
        <taxon>Rhabditomorpha</taxon>
        <taxon>Rhabditoidea</taxon>
        <taxon>Rhabditidae</taxon>
        <taxon>Peloderinae</taxon>
        <taxon>Caenorhabditis</taxon>
    </lineage>
</organism>
<reference evidence="4" key="1">
    <citation type="submission" date="2016-11" db="UniProtKB">
        <authorList>
            <consortium name="WormBaseParasite"/>
        </authorList>
    </citation>
    <scope>IDENTIFICATION</scope>
</reference>
<evidence type="ECO:0000259" key="2">
    <source>
        <dbReference type="Pfam" id="PF22928"/>
    </source>
</evidence>
<dbReference type="eggNOG" id="ENOG502THDQ">
    <property type="taxonomic scope" value="Eukaryota"/>
</dbReference>